<comment type="catalytic activity">
    <reaction evidence="4">
        <text>dTTP + H2O = dTMP + diphosphate + H(+)</text>
        <dbReference type="Rhea" id="RHEA:28534"/>
        <dbReference type="ChEBI" id="CHEBI:15377"/>
        <dbReference type="ChEBI" id="CHEBI:15378"/>
        <dbReference type="ChEBI" id="CHEBI:33019"/>
        <dbReference type="ChEBI" id="CHEBI:37568"/>
        <dbReference type="ChEBI" id="CHEBI:63528"/>
        <dbReference type="EC" id="3.6.1.9"/>
    </reaction>
</comment>
<gene>
    <name evidence="5" type="ORF">LMS43_06275</name>
</gene>
<feature type="site" description="Important for substrate specificity" evidence="4">
    <location>
        <position position="16"/>
    </location>
</feature>
<dbReference type="HAMAP" id="MF_00528">
    <property type="entry name" value="Maf"/>
    <property type="match status" value="1"/>
</dbReference>
<evidence type="ECO:0000313" key="5">
    <source>
        <dbReference type="EMBL" id="MDN4120887.1"/>
    </source>
</evidence>
<dbReference type="SUPFAM" id="SSF52972">
    <property type="entry name" value="ITPase-like"/>
    <property type="match status" value="1"/>
</dbReference>
<proteinExistence type="inferred from homology"/>
<dbReference type="PIRSF" id="PIRSF006305">
    <property type="entry name" value="Maf"/>
    <property type="match status" value="1"/>
</dbReference>
<keyword evidence="3 4" id="KW-0546">Nucleotide metabolism</keyword>
<keyword evidence="2 4" id="KW-0378">Hydrolase</keyword>
<evidence type="ECO:0000313" key="6">
    <source>
        <dbReference type="Proteomes" id="UP001168613"/>
    </source>
</evidence>
<evidence type="ECO:0000256" key="3">
    <source>
        <dbReference type="ARBA" id="ARBA00023080"/>
    </source>
</evidence>
<comment type="catalytic activity">
    <reaction evidence="4">
        <text>UTP + H2O = UMP + diphosphate + H(+)</text>
        <dbReference type="Rhea" id="RHEA:29395"/>
        <dbReference type="ChEBI" id="CHEBI:15377"/>
        <dbReference type="ChEBI" id="CHEBI:15378"/>
        <dbReference type="ChEBI" id="CHEBI:33019"/>
        <dbReference type="ChEBI" id="CHEBI:46398"/>
        <dbReference type="ChEBI" id="CHEBI:57865"/>
        <dbReference type="EC" id="3.6.1.9"/>
    </reaction>
</comment>
<name>A0ABT8EI49_9BURK</name>
<comment type="function">
    <text evidence="4">Nucleoside triphosphate pyrophosphatase that hydrolyzes dTTP and UTP. May have a dual role in cell division arrest and in preventing the incorporation of modified nucleotides into cellular nucleic acids.</text>
</comment>
<dbReference type="RefSeq" id="WP_266125055.1">
    <property type="nucleotide sequence ID" value="NZ_JAJHNU010000001.1"/>
</dbReference>
<organism evidence="5 6">
    <name type="scientific">Alcaligenes endophyticus</name>
    <dbReference type="NCBI Taxonomy" id="1929088"/>
    <lineage>
        <taxon>Bacteria</taxon>
        <taxon>Pseudomonadati</taxon>
        <taxon>Pseudomonadota</taxon>
        <taxon>Betaproteobacteria</taxon>
        <taxon>Burkholderiales</taxon>
        <taxon>Alcaligenaceae</taxon>
        <taxon>Alcaligenes</taxon>
    </lineage>
</organism>
<feature type="site" description="Important for substrate specificity" evidence="4">
    <location>
        <position position="85"/>
    </location>
</feature>
<dbReference type="CDD" id="cd00555">
    <property type="entry name" value="Maf"/>
    <property type="match status" value="1"/>
</dbReference>
<keyword evidence="6" id="KW-1185">Reference proteome</keyword>
<sequence length="203" mass="22440">MIRLLAPLYLASASPRRHDILNQMQVPHTVLKVPSPEGEDEPRLDGESPLDYVKRTAADKLSHALHWRDQQAQLDQHAAILSADTTVALNETILGKPLDTEQAVQFLQQLSGQTHQVFTAVCLAYQGRVHHALSISEIDFAALTHEQIHAYCHTGEPMGKAGAYAIQGQAGIFVRQLRGSHSAVVGLPMHETYQLLQQAHLLR</sequence>
<dbReference type="NCBIfam" id="TIGR00172">
    <property type="entry name" value="maf"/>
    <property type="match status" value="1"/>
</dbReference>
<dbReference type="EC" id="3.6.1.9" evidence="4"/>
<reference evidence="5" key="1">
    <citation type="submission" date="2021-11" db="EMBL/GenBank/DDBJ databases">
        <title>Draft genome sequence of Alcaligenes endophyticus type strain CCUG 75668T.</title>
        <authorList>
            <person name="Salva-Serra F."/>
            <person name="Duran R.E."/>
            <person name="Seeger M."/>
            <person name="Moore E.R.B."/>
            <person name="Jaen-Luchoro D."/>
        </authorList>
    </citation>
    <scope>NUCLEOTIDE SEQUENCE</scope>
    <source>
        <strain evidence="5">CCUG 75668</strain>
    </source>
</reference>
<evidence type="ECO:0000256" key="4">
    <source>
        <dbReference type="HAMAP-Rule" id="MF_00528"/>
    </source>
</evidence>
<dbReference type="EMBL" id="JAJHNU010000001">
    <property type="protein sequence ID" value="MDN4120887.1"/>
    <property type="molecule type" value="Genomic_DNA"/>
</dbReference>
<accession>A0ABT8EI49</accession>
<comment type="caution">
    <text evidence="5">The sequence shown here is derived from an EMBL/GenBank/DDBJ whole genome shotgun (WGS) entry which is preliminary data.</text>
</comment>
<evidence type="ECO:0000256" key="2">
    <source>
        <dbReference type="ARBA" id="ARBA00022801"/>
    </source>
</evidence>
<dbReference type="InterPro" id="IPR003697">
    <property type="entry name" value="Maf-like"/>
</dbReference>
<dbReference type="InterPro" id="IPR029001">
    <property type="entry name" value="ITPase-like_fam"/>
</dbReference>
<dbReference type="Pfam" id="PF02545">
    <property type="entry name" value="Maf"/>
    <property type="match status" value="1"/>
</dbReference>
<keyword evidence="4" id="KW-0963">Cytoplasm</keyword>
<dbReference type="Gene3D" id="3.90.950.10">
    <property type="match status" value="1"/>
</dbReference>
<dbReference type="PANTHER" id="PTHR43213:SF5">
    <property type="entry name" value="BIFUNCTIONAL DTTP_UTP PYROPHOSPHATASE_METHYLTRANSFERASE PROTEIN-RELATED"/>
    <property type="match status" value="1"/>
</dbReference>
<dbReference type="PANTHER" id="PTHR43213">
    <property type="entry name" value="BIFUNCTIONAL DTTP/UTP PYROPHOSPHATASE/METHYLTRANSFERASE PROTEIN-RELATED"/>
    <property type="match status" value="1"/>
</dbReference>
<evidence type="ECO:0000256" key="1">
    <source>
        <dbReference type="ARBA" id="ARBA00001968"/>
    </source>
</evidence>
<feature type="active site" description="Proton acceptor" evidence="4">
    <location>
        <position position="84"/>
    </location>
</feature>
<comment type="cofactor">
    <cofactor evidence="1 4">
        <name>a divalent metal cation</name>
        <dbReference type="ChEBI" id="CHEBI:60240"/>
    </cofactor>
</comment>
<dbReference type="Proteomes" id="UP001168613">
    <property type="component" value="Unassembled WGS sequence"/>
</dbReference>
<feature type="site" description="Important for substrate specificity" evidence="4">
    <location>
        <position position="167"/>
    </location>
</feature>
<comment type="caution">
    <text evidence="4">Lacks conserved residue(s) required for the propagation of feature annotation.</text>
</comment>
<comment type="similarity">
    <text evidence="4">Belongs to the Maf family. YhdE subfamily.</text>
</comment>
<protein>
    <recommendedName>
        <fullName evidence="4">dTTP/UTP pyrophosphatase</fullName>
        <shortName evidence="4">dTTPase/UTPase</shortName>
        <ecNumber evidence="4">3.6.1.9</ecNumber>
    </recommendedName>
    <alternativeName>
        <fullName evidence="4">Nucleoside triphosphate pyrophosphatase</fullName>
    </alternativeName>
    <alternativeName>
        <fullName evidence="4">Nucleotide pyrophosphatase</fullName>
        <shortName evidence="4">Nucleotide PPase</shortName>
    </alternativeName>
</protein>
<comment type="subcellular location">
    <subcellularLocation>
        <location evidence="4">Cytoplasm</location>
    </subcellularLocation>
</comment>